<reference evidence="3" key="1">
    <citation type="journal article" date="2016" name="Nature">
        <title>The genome of the seagrass Zostera marina reveals angiosperm adaptation to the sea.</title>
        <authorList>
            <person name="Olsen J.L."/>
            <person name="Rouze P."/>
            <person name="Verhelst B."/>
            <person name="Lin Y.-C."/>
            <person name="Bayer T."/>
            <person name="Collen J."/>
            <person name="Dattolo E."/>
            <person name="De Paoli E."/>
            <person name="Dittami S."/>
            <person name="Maumus F."/>
            <person name="Michel G."/>
            <person name="Kersting A."/>
            <person name="Lauritano C."/>
            <person name="Lohaus R."/>
            <person name="Toepel M."/>
            <person name="Tonon T."/>
            <person name="Vanneste K."/>
            <person name="Amirebrahimi M."/>
            <person name="Brakel J."/>
            <person name="Bostroem C."/>
            <person name="Chovatia M."/>
            <person name="Grimwood J."/>
            <person name="Jenkins J.W."/>
            <person name="Jueterbock A."/>
            <person name="Mraz A."/>
            <person name="Stam W.T."/>
            <person name="Tice H."/>
            <person name="Bornberg-Bauer E."/>
            <person name="Green P.J."/>
            <person name="Pearson G.A."/>
            <person name="Procaccini G."/>
            <person name="Duarte C.M."/>
            <person name="Schmutz J."/>
            <person name="Reusch T.B.H."/>
            <person name="Van de Peer Y."/>
        </authorList>
    </citation>
    <scope>NUCLEOTIDE SEQUENCE [LARGE SCALE GENOMIC DNA]</scope>
    <source>
        <strain evidence="3">cv. Finnish</strain>
    </source>
</reference>
<keyword evidence="2" id="KW-0808">Transferase</keyword>
<dbReference type="Proteomes" id="UP000036987">
    <property type="component" value="Unassembled WGS sequence"/>
</dbReference>
<dbReference type="InterPro" id="IPR045864">
    <property type="entry name" value="aa-tRNA-synth_II/BPL/LPL"/>
</dbReference>
<keyword evidence="3" id="KW-1185">Reference proteome</keyword>
<dbReference type="SUPFAM" id="SSF55681">
    <property type="entry name" value="Class II aaRS and biotin synthetases"/>
    <property type="match status" value="1"/>
</dbReference>
<evidence type="ECO:0000259" key="1">
    <source>
        <dbReference type="PROSITE" id="PS51733"/>
    </source>
</evidence>
<dbReference type="PANTHER" id="PTHR12835:SF5">
    <property type="entry name" value="BIOTIN--PROTEIN LIGASE"/>
    <property type="match status" value="1"/>
</dbReference>
<proteinExistence type="predicted"/>
<protein>
    <submittedName>
        <fullName evidence="2">Lipoyl(Octanoyl) transferase</fullName>
    </submittedName>
</protein>
<dbReference type="PROSITE" id="PS51733">
    <property type="entry name" value="BPL_LPL_CATALYTIC"/>
    <property type="match status" value="1"/>
</dbReference>
<gene>
    <name evidence="2" type="ORF">ZOSMA_376G00020</name>
</gene>
<dbReference type="AlphaFoldDB" id="A0A0K9P7X6"/>
<dbReference type="GO" id="GO:0016740">
    <property type="term" value="F:transferase activity"/>
    <property type="evidence" value="ECO:0007669"/>
    <property type="project" value="UniProtKB-KW"/>
</dbReference>
<dbReference type="PANTHER" id="PTHR12835">
    <property type="entry name" value="BIOTIN PROTEIN LIGASE"/>
    <property type="match status" value="1"/>
</dbReference>
<name>A0A0K9P7X6_ZOSMR</name>
<evidence type="ECO:0000313" key="3">
    <source>
        <dbReference type="Proteomes" id="UP000036987"/>
    </source>
</evidence>
<evidence type="ECO:0000313" key="2">
    <source>
        <dbReference type="EMBL" id="KMZ64295.1"/>
    </source>
</evidence>
<dbReference type="OrthoDB" id="10250105at2759"/>
<dbReference type="InterPro" id="IPR004143">
    <property type="entry name" value="BPL_LPL_catalytic"/>
</dbReference>
<dbReference type="Pfam" id="PF03099">
    <property type="entry name" value="BPL_LplA_LipB"/>
    <property type="match status" value="1"/>
</dbReference>
<dbReference type="EMBL" id="LFYR01001167">
    <property type="protein sequence ID" value="KMZ64295.1"/>
    <property type="molecule type" value="Genomic_DNA"/>
</dbReference>
<sequence length="94" mass="10744">MGFPHLDVKIKWPNDIYLNGLKIAGISCNSKYISGIFNVSSGVGLNLDNVEPTTCLNAVLRKLISTQHKIKREEFLSAFFNKFEDYFETFLRQV</sequence>
<feature type="domain" description="BPL/LPL catalytic" evidence="1">
    <location>
        <begin position="1"/>
        <end position="91"/>
    </location>
</feature>
<comment type="caution">
    <text evidence="2">The sequence shown here is derived from an EMBL/GenBank/DDBJ whole genome shotgun (WGS) entry which is preliminary data.</text>
</comment>
<organism evidence="2 3">
    <name type="scientific">Zostera marina</name>
    <name type="common">Eelgrass</name>
    <dbReference type="NCBI Taxonomy" id="29655"/>
    <lineage>
        <taxon>Eukaryota</taxon>
        <taxon>Viridiplantae</taxon>
        <taxon>Streptophyta</taxon>
        <taxon>Embryophyta</taxon>
        <taxon>Tracheophyta</taxon>
        <taxon>Spermatophyta</taxon>
        <taxon>Magnoliopsida</taxon>
        <taxon>Liliopsida</taxon>
        <taxon>Zosteraceae</taxon>
        <taxon>Zostera</taxon>
    </lineage>
</organism>
<dbReference type="STRING" id="29655.A0A0K9P7X6"/>
<accession>A0A0K9P7X6</accession>
<dbReference type="Gene3D" id="3.30.930.10">
    <property type="entry name" value="Bira Bifunctional Protein, Domain 2"/>
    <property type="match status" value="1"/>
</dbReference>